<dbReference type="InterPro" id="IPR036291">
    <property type="entry name" value="NAD(P)-bd_dom_sf"/>
</dbReference>
<gene>
    <name evidence="6" type="ORF">ACFO3J_01015</name>
</gene>
<evidence type="ECO:0000259" key="5">
    <source>
        <dbReference type="Pfam" id="PF14833"/>
    </source>
</evidence>
<sequence>MHTIGLIGIGRMGFPIAANLCRAGHRVRAFDLCAERRERVRALGAESVDSAAAAAADSDVLMTVLPGAEAVDDAVDGAVLDALAPGAVWIDLSSGTPAASAPIRERALARGVGVLEAPIGGSPDDAAAGRLRLFAGGPAELVDRHRPLLSAVADRITHIGGYGTGYTAKLLVNLLWFGQAAATAEALLLGERAGIDLTVLTETLADSPASSEFIRRDLPALLAGDYLTSFGLDHIHEQLSAITALAADLGTPHTIAEAVRDLHQRALARFGAADGELLAVALMEEQAGTLLRAAAPPATHARPVV</sequence>
<keyword evidence="7" id="KW-1185">Reference proteome</keyword>
<keyword evidence="2 6" id="KW-0560">Oxidoreductase</keyword>
<dbReference type="PANTHER" id="PTHR43060">
    <property type="entry name" value="3-HYDROXYISOBUTYRATE DEHYDROGENASE-LIKE 1, MITOCHONDRIAL-RELATED"/>
    <property type="match status" value="1"/>
</dbReference>
<reference evidence="7" key="1">
    <citation type="journal article" date="2019" name="Int. J. Syst. Evol. Microbiol.">
        <title>The Global Catalogue of Microorganisms (GCM) 10K type strain sequencing project: providing services to taxonomists for standard genome sequencing and annotation.</title>
        <authorList>
            <consortium name="The Broad Institute Genomics Platform"/>
            <consortium name="The Broad Institute Genome Sequencing Center for Infectious Disease"/>
            <person name="Wu L."/>
            <person name="Ma J."/>
        </authorList>
    </citation>
    <scope>NUCLEOTIDE SEQUENCE [LARGE SCALE GENOMIC DNA]</scope>
    <source>
        <strain evidence="7">CGMCC 4.7237</strain>
    </source>
</reference>
<dbReference type="InterPro" id="IPR015815">
    <property type="entry name" value="HIBADH-related"/>
</dbReference>
<dbReference type="Gene3D" id="3.40.50.720">
    <property type="entry name" value="NAD(P)-binding Rossmann-like Domain"/>
    <property type="match status" value="1"/>
</dbReference>
<organism evidence="6 7">
    <name type="scientific">Streptomyces polygonati</name>
    <dbReference type="NCBI Taxonomy" id="1617087"/>
    <lineage>
        <taxon>Bacteria</taxon>
        <taxon>Bacillati</taxon>
        <taxon>Actinomycetota</taxon>
        <taxon>Actinomycetes</taxon>
        <taxon>Kitasatosporales</taxon>
        <taxon>Streptomycetaceae</taxon>
        <taxon>Streptomyces</taxon>
    </lineage>
</organism>
<evidence type="ECO:0000313" key="7">
    <source>
        <dbReference type="Proteomes" id="UP001595765"/>
    </source>
</evidence>
<keyword evidence="3" id="KW-0520">NAD</keyword>
<dbReference type="InterPro" id="IPR008927">
    <property type="entry name" value="6-PGluconate_DH-like_C_sf"/>
</dbReference>
<protein>
    <submittedName>
        <fullName evidence="6">NAD(P)-dependent oxidoreductase</fullName>
        <ecNumber evidence="6">1.1.-.-</ecNumber>
    </submittedName>
</protein>
<dbReference type="SUPFAM" id="SSF51735">
    <property type="entry name" value="NAD(P)-binding Rossmann-fold domains"/>
    <property type="match status" value="1"/>
</dbReference>
<accession>A0ABV8HIE1</accession>
<comment type="caution">
    <text evidence="6">The sequence shown here is derived from an EMBL/GenBank/DDBJ whole genome shotgun (WGS) entry which is preliminary data.</text>
</comment>
<dbReference type="SUPFAM" id="SSF48179">
    <property type="entry name" value="6-phosphogluconate dehydrogenase C-terminal domain-like"/>
    <property type="match status" value="1"/>
</dbReference>
<dbReference type="PIRSF" id="PIRSF000103">
    <property type="entry name" value="HIBADH"/>
    <property type="match status" value="1"/>
</dbReference>
<dbReference type="PANTHER" id="PTHR43060:SF15">
    <property type="entry name" value="3-HYDROXYISOBUTYRATE DEHYDROGENASE-LIKE 1, MITOCHONDRIAL-RELATED"/>
    <property type="match status" value="1"/>
</dbReference>
<feature type="domain" description="6-phosphogluconate dehydrogenase NADP-binding" evidence="4">
    <location>
        <begin position="3"/>
        <end position="160"/>
    </location>
</feature>
<dbReference type="GO" id="GO:0016491">
    <property type="term" value="F:oxidoreductase activity"/>
    <property type="evidence" value="ECO:0007669"/>
    <property type="project" value="UniProtKB-KW"/>
</dbReference>
<dbReference type="Proteomes" id="UP001595765">
    <property type="component" value="Unassembled WGS sequence"/>
</dbReference>
<dbReference type="Gene3D" id="1.10.1040.10">
    <property type="entry name" value="N-(1-d-carboxylethyl)-l-norvaline Dehydrogenase, domain 2"/>
    <property type="match status" value="1"/>
</dbReference>
<name>A0ABV8HIE1_9ACTN</name>
<dbReference type="InterPro" id="IPR013328">
    <property type="entry name" value="6PGD_dom2"/>
</dbReference>
<dbReference type="EC" id="1.1.-.-" evidence="6"/>
<dbReference type="Pfam" id="PF14833">
    <property type="entry name" value="NAD_binding_11"/>
    <property type="match status" value="1"/>
</dbReference>
<feature type="domain" description="3-hydroxyisobutyrate dehydrogenase-like NAD-binding" evidence="5">
    <location>
        <begin position="163"/>
        <end position="275"/>
    </location>
</feature>
<dbReference type="InterPro" id="IPR029154">
    <property type="entry name" value="HIBADH-like_NADP-bd"/>
</dbReference>
<evidence type="ECO:0000256" key="2">
    <source>
        <dbReference type="ARBA" id="ARBA00023002"/>
    </source>
</evidence>
<evidence type="ECO:0000256" key="3">
    <source>
        <dbReference type="ARBA" id="ARBA00023027"/>
    </source>
</evidence>
<dbReference type="EMBL" id="JBHSBB010000001">
    <property type="protein sequence ID" value="MFC4030046.1"/>
    <property type="molecule type" value="Genomic_DNA"/>
</dbReference>
<evidence type="ECO:0000313" key="6">
    <source>
        <dbReference type="EMBL" id="MFC4030046.1"/>
    </source>
</evidence>
<dbReference type="RefSeq" id="WP_386424884.1">
    <property type="nucleotide sequence ID" value="NZ_JBHSBB010000001.1"/>
</dbReference>
<dbReference type="InterPro" id="IPR006115">
    <property type="entry name" value="6PGDH_NADP-bd"/>
</dbReference>
<evidence type="ECO:0000256" key="1">
    <source>
        <dbReference type="ARBA" id="ARBA00009080"/>
    </source>
</evidence>
<comment type="similarity">
    <text evidence="1">Belongs to the HIBADH-related family.</text>
</comment>
<dbReference type="Pfam" id="PF03446">
    <property type="entry name" value="NAD_binding_2"/>
    <property type="match status" value="1"/>
</dbReference>
<evidence type="ECO:0000259" key="4">
    <source>
        <dbReference type="Pfam" id="PF03446"/>
    </source>
</evidence>
<proteinExistence type="inferred from homology"/>